<comment type="caution">
    <text evidence="5">The sequence shown here is derived from an EMBL/GenBank/DDBJ whole genome shotgun (WGS) entry which is preliminary data.</text>
</comment>
<proteinExistence type="predicted"/>
<accession>A0A8J5NCF0</accession>
<feature type="DNA-binding region" description="HMG box" evidence="1">
    <location>
        <begin position="47"/>
        <end position="115"/>
    </location>
</feature>
<feature type="transmembrane region" description="Helical" evidence="3">
    <location>
        <begin position="12"/>
        <end position="33"/>
    </location>
</feature>
<sequence length="238" mass="28511">PSLCQFQPHVWYLPLLFHDLILYFLCSVVLSAGKQTIAEQLGLPEPPKRPLAPHLRFMKHFLEENKRKLPKWSTQEIFVKTVQDWKTISPIEKGKWTSEYEREKTLYDIRYTDYMKKISPKQLESIRNLKKKRSEDKIKRQLRREKKKEVEELGKPKYPGNAFILYDFVSGAARQWHLLPEERQNVFREKAKKKLEEYQRELAEWEAKMLKAGRVDLVRSSQLGPELKQDLQSRKHQH</sequence>
<dbReference type="PROSITE" id="PS50118">
    <property type="entry name" value="HMG_BOX_2"/>
    <property type="match status" value="1"/>
</dbReference>
<gene>
    <name evidence="5" type="primary">Tfam-L2</name>
    <name evidence="5" type="ORF">Hamer_G000421</name>
</gene>
<dbReference type="GO" id="GO:0005634">
    <property type="term" value="C:nucleus"/>
    <property type="evidence" value="ECO:0007669"/>
    <property type="project" value="UniProtKB-UniRule"/>
</dbReference>
<keyword evidence="3" id="KW-0812">Transmembrane</keyword>
<keyword evidence="1" id="KW-0238">DNA-binding</keyword>
<dbReference type="Proteomes" id="UP000747542">
    <property type="component" value="Unassembled WGS sequence"/>
</dbReference>
<feature type="domain" description="HMG box" evidence="4">
    <location>
        <begin position="47"/>
        <end position="115"/>
    </location>
</feature>
<dbReference type="SUPFAM" id="SSF47095">
    <property type="entry name" value="HMG-box"/>
    <property type="match status" value="2"/>
</dbReference>
<dbReference type="GO" id="GO:0003677">
    <property type="term" value="F:DNA binding"/>
    <property type="evidence" value="ECO:0007669"/>
    <property type="project" value="UniProtKB-UniRule"/>
</dbReference>
<keyword evidence="1" id="KW-0539">Nucleus</keyword>
<reference evidence="5" key="1">
    <citation type="journal article" date="2021" name="Sci. Adv.">
        <title>The American lobster genome reveals insights on longevity, neural, and immune adaptations.</title>
        <authorList>
            <person name="Polinski J.M."/>
            <person name="Zimin A.V."/>
            <person name="Clark K.F."/>
            <person name="Kohn A.B."/>
            <person name="Sadowski N."/>
            <person name="Timp W."/>
            <person name="Ptitsyn A."/>
            <person name="Khanna P."/>
            <person name="Romanova D.Y."/>
            <person name="Williams P."/>
            <person name="Greenwood S.J."/>
            <person name="Moroz L.L."/>
            <person name="Walt D.R."/>
            <person name="Bodnar A.G."/>
        </authorList>
    </citation>
    <scope>NUCLEOTIDE SEQUENCE</scope>
    <source>
        <strain evidence="5">GMGI-L3</strain>
    </source>
</reference>
<keyword evidence="2" id="KW-0175">Coiled coil</keyword>
<protein>
    <submittedName>
        <fullName evidence="5">Transcription factor A-like 2</fullName>
    </submittedName>
</protein>
<evidence type="ECO:0000259" key="4">
    <source>
        <dbReference type="PROSITE" id="PS50118"/>
    </source>
</evidence>
<organism evidence="5 6">
    <name type="scientific">Homarus americanus</name>
    <name type="common">American lobster</name>
    <dbReference type="NCBI Taxonomy" id="6706"/>
    <lineage>
        <taxon>Eukaryota</taxon>
        <taxon>Metazoa</taxon>
        <taxon>Ecdysozoa</taxon>
        <taxon>Arthropoda</taxon>
        <taxon>Crustacea</taxon>
        <taxon>Multicrustacea</taxon>
        <taxon>Malacostraca</taxon>
        <taxon>Eumalacostraca</taxon>
        <taxon>Eucarida</taxon>
        <taxon>Decapoda</taxon>
        <taxon>Pleocyemata</taxon>
        <taxon>Astacidea</taxon>
        <taxon>Nephropoidea</taxon>
        <taxon>Nephropidae</taxon>
        <taxon>Homarus</taxon>
    </lineage>
</organism>
<feature type="coiled-coil region" evidence="2">
    <location>
        <begin position="188"/>
        <end position="215"/>
    </location>
</feature>
<evidence type="ECO:0000313" key="5">
    <source>
        <dbReference type="EMBL" id="KAG7177172.1"/>
    </source>
</evidence>
<keyword evidence="3" id="KW-0472">Membrane</keyword>
<keyword evidence="6" id="KW-1185">Reference proteome</keyword>
<dbReference type="InterPro" id="IPR009071">
    <property type="entry name" value="HMG_box_dom"/>
</dbReference>
<dbReference type="EMBL" id="JAHLQT010002534">
    <property type="protein sequence ID" value="KAG7177172.1"/>
    <property type="molecule type" value="Genomic_DNA"/>
</dbReference>
<evidence type="ECO:0000256" key="1">
    <source>
        <dbReference type="PROSITE-ProRule" id="PRU00267"/>
    </source>
</evidence>
<name>A0A8J5NCF0_HOMAM</name>
<dbReference type="SMART" id="SM00398">
    <property type="entry name" value="HMG"/>
    <property type="match status" value="2"/>
</dbReference>
<dbReference type="AlphaFoldDB" id="A0A8J5NCF0"/>
<dbReference type="Gene3D" id="1.10.30.10">
    <property type="entry name" value="High mobility group box domain"/>
    <property type="match status" value="2"/>
</dbReference>
<dbReference type="InterPro" id="IPR036910">
    <property type="entry name" value="HMG_box_dom_sf"/>
</dbReference>
<evidence type="ECO:0000256" key="2">
    <source>
        <dbReference type="SAM" id="Coils"/>
    </source>
</evidence>
<dbReference type="Pfam" id="PF00505">
    <property type="entry name" value="HMG_box"/>
    <property type="match status" value="1"/>
</dbReference>
<keyword evidence="3" id="KW-1133">Transmembrane helix</keyword>
<evidence type="ECO:0000313" key="6">
    <source>
        <dbReference type="Proteomes" id="UP000747542"/>
    </source>
</evidence>
<evidence type="ECO:0000256" key="3">
    <source>
        <dbReference type="SAM" id="Phobius"/>
    </source>
</evidence>
<feature type="non-terminal residue" evidence="5">
    <location>
        <position position="238"/>
    </location>
</feature>